<dbReference type="HOGENOM" id="CLU_3317924_0_0_9"/>
<accession>F0IUG4</accession>
<evidence type="ECO:0000313" key="1">
    <source>
        <dbReference type="EMBL" id="EGD38496.1"/>
    </source>
</evidence>
<dbReference type="AlphaFoldDB" id="F0IUG4"/>
<reference evidence="1 2" key="1">
    <citation type="submission" date="2011-02" db="EMBL/GenBank/DDBJ databases">
        <authorList>
            <person name="Muzny D."/>
            <person name="Qin X."/>
            <person name="Deng J."/>
            <person name="Jiang H."/>
            <person name="Liu Y."/>
            <person name="Qu J."/>
            <person name="Song X.-Z."/>
            <person name="Zhang L."/>
            <person name="Thornton R."/>
            <person name="Coyle M."/>
            <person name="Francisco L."/>
            <person name="Jackson L."/>
            <person name="Javaid M."/>
            <person name="Korchina V."/>
            <person name="Kovar C."/>
            <person name="Mata R."/>
            <person name="Mathew T."/>
            <person name="Ngo R."/>
            <person name="Nguyen L."/>
            <person name="Nguyen N."/>
            <person name="Okwuonu G."/>
            <person name="Ongeri F."/>
            <person name="Pham C."/>
            <person name="Simmons D."/>
            <person name="Wilczek-Boney K."/>
            <person name="Hale W."/>
            <person name="Jakkamsetti A."/>
            <person name="Pham P."/>
            <person name="Ruth R."/>
            <person name="San Lucas F."/>
            <person name="Warren J."/>
            <person name="Zhang J."/>
            <person name="Zhao Z."/>
            <person name="Zhou C."/>
            <person name="Zhu D."/>
            <person name="Lee S."/>
            <person name="Bess C."/>
            <person name="Blankenburg K."/>
            <person name="Forbes L."/>
            <person name="Fu Q."/>
            <person name="Gubbala S."/>
            <person name="Hirani K."/>
            <person name="Jayaseelan J.C."/>
            <person name="Lara F."/>
            <person name="Munidasa M."/>
            <person name="Palculict T."/>
            <person name="Patil S."/>
            <person name="Pu L.-L."/>
            <person name="Saada N."/>
            <person name="Tang L."/>
            <person name="Weissenberger G."/>
            <person name="Zhu Y."/>
            <person name="Hemphill L."/>
            <person name="Shang Y."/>
            <person name="Youmans B."/>
            <person name="Ayvaz T."/>
            <person name="Ross M."/>
            <person name="Santibanez J."/>
            <person name="Aqrawi P."/>
            <person name="Gross S."/>
            <person name="Joshi V."/>
            <person name="Fowler G."/>
            <person name="Nazareth L."/>
            <person name="Reid J."/>
            <person name="Worley K."/>
            <person name="Petrosino J."/>
            <person name="Highlander S."/>
            <person name="Gibbs R."/>
        </authorList>
    </citation>
    <scope>NUCLEOTIDE SEQUENCE [LARGE SCALE GENOMIC DNA]</scope>
    <source>
        <strain evidence="1 2">SK160</strain>
    </source>
</reference>
<dbReference type="Proteomes" id="UP000004562">
    <property type="component" value="Unassembled WGS sequence"/>
</dbReference>
<name>F0IUG4_STRSA</name>
<organism evidence="1 2">
    <name type="scientific">Streptococcus sanguinis SK160</name>
    <dbReference type="NCBI Taxonomy" id="888812"/>
    <lineage>
        <taxon>Bacteria</taxon>
        <taxon>Bacillati</taxon>
        <taxon>Bacillota</taxon>
        <taxon>Bacilli</taxon>
        <taxon>Lactobacillales</taxon>
        <taxon>Streptococcaceae</taxon>
        <taxon>Streptococcus</taxon>
    </lineage>
</organism>
<proteinExistence type="predicted"/>
<dbReference type="PROSITE" id="PS51257">
    <property type="entry name" value="PROKAR_LIPOPROTEIN"/>
    <property type="match status" value="1"/>
</dbReference>
<gene>
    <name evidence="1" type="ORF">HMPREF9384_1476</name>
</gene>
<sequence length="39" mass="4489">MAEDMRGKTDDLSNYWLSGYSCFSLLHLSIKEFDLIAAF</sequence>
<evidence type="ECO:0000313" key="2">
    <source>
        <dbReference type="Proteomes" id="UP000004562"/>
    </source>
</evidence>
<dbReference type="PATRIC" id="fig|888812.3.peg.1456"/>
<protein>
    <submittedName>
        <fullName evidence="1">Uncharacterized protein</fullName>
    </submittedName>
</protein>
<dbReference type="EMBL" id="AEXZ01000009">
    <property type="protein sequence ID" value="EGD38496.1"/>
    <property type="molecule type" value="Genomic_DNA"/>
</dbReference>
<comment type="caution">
    <text evidence="1">The sequence shown here is derived from an EMBL/GenBank/DDBJ whole genome shotgun (WGS) entry which is preliminary data.</text>
</comment>